<keyword evidence="2" id="KW-1185">Reference proteome</keyword>
<protein>
    <submittedName>
        <fullName evidence="1">Uncharacterized protein</fullName>
    </submittedName>
</protein>
<dbReference type="HOGENOM" id="CLU_2754448_0_0_4"/>
<accession>A4SWZ4</accession>
<name>A4SWZ4_POLAQ</name>
<evidence type="ECO:0000313" key="2">
    <source>
        <dbReference type="Proteomes" id="UP000000231"/>
    </source>
</evidence>
<dbReference type="Proteomes" id="UP000000231">
    <property type="component" value="Chromosome"/>
</dbReference>
<gene>
    <name evidence="1" type="ordered locus">Pnuc_0790</name>
</gene>
<reference evidence="1 2" key="1">
    <citation type="journal article" date="2012" name="Stand. Genomic Sci.">
        <title>Complete genome sequence of Polynucleobacter necessarius subsp. asymbioticus type strain (QLW-P1DMWA-1(T)).</title>
        <authorList>
            <person name="Meincke L."/>
            <person name="Copeland A."/>
            <person name="Lapidus A."/>
            <person name="Lucas S."/>
            <person name="Berry K.W."/>
            <person name="Del Rio T.G."/>
            <person name="Hammon N."/>
            <person name="Dalin E."/>
            <person name="Tice H."/>
            <person name="Pitluck S."/>
            <person name="Richardson P."/>
            <person name="Bruce D."/>
            <person name="Goodwin L."/>
            <person name="Han C."/>
            <person name="Tapia R."/>
            <person name="Detter J.C."/>
            <person name="Schmutz J."/>
            <person name="Brettin T."/>
            <person name="Larimer F."/>
            <person name="Land M."/>
            <person name="Hauser L."/>
            <person name="Kyrpides N.C."/>
            <person name="Ivanova N."/>
            <person name="Goker M."/>
            <person name="Woyke T."/>
            <person name="Wu Q.L."/>
            <person name="Pockl M."/>
            <person name="Hahn M.W."/>
            <person name="Klenk H.P."/>
        </authorList>
    </citation>
    <scope>NUCLEOTIDE SEQUENCE [LARGE SCALE GENOMIC DNA]</scope>
    <source>
        <strain evidence="2">DSM 18221 / CIP 109841 / QLW-P1DMWA-1</strain>
    </source>
</reference>
<dbReference type="AlphaFoldDB" id="A4SWZ4"/>
<proteinExistence type="predicted"/>
<dbReference type="EMBL" id="CP000655">
    <property type="protein sequence ID" value="ABP34008.1"/>
    <property type="molecule type" value="Genomic_DNA"/>
</dbReference>
<evidence type="ECO:0000313" key="1">
    <source>
        <dbReference type="EMBL" id="ABP34008.1"/>
    </source>
</evidence>
<dbReference type="KEGG" id="pnu:Pnuc_0790"/>
<organism evidence="1 2">
    <name type="scientific">Polynucleobacter asymbioticus (strain DSM 18221 / CIP 109841 / QLW-P1DMWA-1)</name>
    <name type="common">Polynucleobacter necessarius subsp. asymbioticus</name>
    <dbReference type="NCBI Taxonomy" id="312153"/>
    <lineage>
        <taxon>Bacteria</taxon>
        <taxon>Pseudomonadati</taxon>
        <taxon>Pseudomonadota</taxon>
        <taxon>Betaproteobacteria</taxon>
        <taxon>Burkholderiales</taxon>
        <taxon>Burkholderiaceae</taxon>
        <taxon>Polynucleobacter</taxon>
    </lineage>
</organism>
<sequence length="70" mass="7096">MAGFFLAGPHGFGASFFGPHGFFCSAPVVAGGVSAARAIGAAARPDNANISAATVDFLDIDFLVIRINLI</sequence>